<accession>A0A2S7W2K6</accession>
<comment type="caution">
    <text evidence="1">The sequence shown here is derived from an EMBL/GenBank/DDBJ whole genome shotgun (WGS) entry which is preliminary data.</text>
</comment>
<sequence length="69" mass="7900">MNVNFNLLKNKHSWNSKIHQLNSDVLTRHVLMKGNVDNVDINFSYCEKTGKGDITNSDNKLIGNFTISY</sequence>
<evidence type="ECO:0000313" key="3">
    <source>
        <dbReference type="Proteomes" id="UP000238730"/>
    </source>
</evidence>
<evidence type="ECO:0000313" key="1">
    <source>
        <dbReference type="EMBL" id="PQJ68223.1"/>
    </source>
</evidence>
<protein>
    <submittedName>
        <fullName evidence="1">Uncharacterized protein</fullName>
    </submittedName>
</protein>
<reference evidence="2 4" key="2">
    <citation type="submission" date="2018-01" db="EMBL/GenBank/DDBJ databases">
        <title>Whole genome sequencing of Histamine producing bacteria.</title>
        <authorList>
            <person name="Butler K."/>
        </authorList>
    </citation>
    <scope>NUCLEOTIDE SEQUENCE [LARGE SCALE GENOMIC DNA]</scope>
    <source>
        <strain evidence="2 4">A2-1</strain>
    </source>
</reference>
<name>A0A2S7W2K6_PHOAN</name>
<reference evidence="1 3" key="1">
    <citation type="submission" date="2016-12" db="EMBL/GenBank/DDBJ databases">
        <title>Diversity of luminous bacteria.</title>
        <authorList>
            <person name="Yoshizawa S."/>
            <person name="Kogure K."/>
        </authorList>
    </citation>
    <scope>NUCLEOTIDE SEQUENCE [LARGE SCALE GENOMIC DNA]</scope>
    <source>
        <strain evidence="1 3">LC1-200</strain>
    </source>
</reference>
<dbReference type="EMBL" id="PYOY01000020">
    <property type="protein sequence ID" value="PSX01844.1"/>
    <property type="molecule type" value="Genomic_DNA"/>
</dbReference>
<dbReference type="EMBL" id="MSCJ01000001">
    <property type="protein sequence ID" value="PQJ68223.1"/>
    <property type="molecule type" value="Genomic_DNA"/>
</dbReference>
<dbReference type="OrthoDB" id="5819165at2"/>
<dbReference type="GeneID" id="61231723"/>
<gene>
    <name evidence="1" type="ORF">BTO08_12975</name>
    <name evidence="2" type="ORF">C0W41_21260</name>
</gene>
<dbReference type="Proteomes" id="UP000241440">
    <property type="component" value="Unassembled WGS sequence"/>
</dbReference>
<dbReference type="RefSeq" id="WP_045084684.1">
    <property type="nucleotide sequence ID" value="NZ_JZSV01000024.1"/>
</dbReference>
<organism evidence="1 3">
    <name type="scientific">Photobacterium angustum</name>
    <dbReference type="NCBI Taxonomy" id="661"/>
    <lineage>
        <taxon>Bacteria</taxon>
        <taxon>Pseudomonadati</taxon>
        <taxon>Pseudomonadota</taxon>
        <taxon>Gammaproteobacteria</taxon>
        <taxon>Vibrionales</taxon>
        <taxon>Vibrionaceae</taxon>
        <taxon>Photobacterium</taxon>
    </lineage>
</organism>
<evidence type="ECO:0000313" key="2">
    <source>
        <dbReference type="EMBL" id="PSX01844.1"/>
    </source>
</evidence>
<dbReference type="Proteomes" id="UP000238730">
    <property type="component" value="Unassembled WGS sequence"/>
</dbReference>
<evidence type="ECO:0000313" key="4">
    <source>
        <dbReference type="Proteomes" id="UP000241440"/>
    </source>
</evidence>
<proteinExistence type="predicted"/>
<dbReference type="AlphaFoldDB" id="A0A2S7W2K6"/>